<dbReference type="PANTHER" id="PTHR10285">
    <property type="entry name" value="URIDINE KINASE"/>
    <property type="match status" value="1"/>
</dbReference>
<keyword evidence="2" id="KW-1185">Reference proteome</keyword>
<proteinExistence type="predicted"/>
<evidence type="ECO:0000313" key="1">
    <source>
        <dbReference type="EMBL" id="KAJ3575353.1"/>
    </source>
</evidence>
<sequence>MSNRGIRTKAITIGVGGLTSSGKTTLVKQLQRCLHNSLIIHQDDFVSPIEKLPINPEYGFSDCEDAPTAVDWDRMAGVLSETRKTGRIPPGYQSLDHPNESGDVYVDEEIIRKWRRWTQKLASIHMERYGERLVWVLVEGFLLYWDARVISNLDARVFLRVPEDVARARREGRTYYTPDGGVWQDPPHYWEKAVWPAYTRAHQHIFKGGDVVDGNLNGEIKSMMLFEPMEMRMEDMVNEIMESVINIPARPLAKN</sequence>
<dbReference type="InterPro" id="IPR027417">
    <property type="entry name" value="P-loop_NTPase"/>
</dbReference>
<dbReference type="Gene3D" id="3.40.50.300">
    <property type="entry name" value="P-loop containing nucleotide triphosphate hydrolases"/>
    <property type="match status" value="1"/>
</dbReference>
<organism evidence="1 2">
    <name type="scientific">Leucocoprinus birnbaumii</name>
    <dbReference type="NCBI Taxonomy" id="56174"/>
    <lineage>
        <taxon>Eukaryota</taxon>
        <taxon>Fungi</taxon>
        <taxon>Dikarya</taxon>
        <taxon>Basidiomycota</taxon>
        <taxon>Agaricomycotina</taxon>
        <taxon>Agaricomycetes</taxon>
        <taxon>Agaricomycetidae</taxon>
        <taxon>Agaricales</taxon>
        <taxon>Agaricineae</taxon>
        <taxon>Agaricaceae</taxon>
        <taxon>Leucocoprinus</taxon>
    </lineage>
</organism>
<reference evidence="1" key="1">
    <citation type="submission" date="2022-07" db="EMBL/GenBank/DDBJ databases">
        <title>Genome Sequence of Leucocoprinus birnbaumii.</title>
        <authorList>
            <person name="Buettner E."/>
        </authorList>
    </citation>
    <scope>NUCLEOTIDE SEQUENCE</scope>
    <source>
        <strain evidence="1">VT141</strain>
    </source>
</reference>
<dbReference type="Proteomes" id="UP001213000">
    <property type="component" value="Unassembled WGS sequence"/>
</dbReference>
<evidence type="ECO:0008006" key="3">
    <source>
        <dbReference type="Google" id="ProtNLM"/>
    </source>
</evidence>
<gene>
    <name evidence="1" type="ORF">NP233_g1164</name>
</gene>
<dbReference type="EMBL" id="JANIEX010000040">
    <property type="protein sequence ID" value="KAJ3575353.1"/>
    <property type="molecule type" value="Genomic_DNA"/>
</dbReference>
<dbReference type="AlphaFoldDB" id="A0AAD5W1K1"/>
<name>A0AAD5W1K1_9AGAR</name>
<evidence type="ECO:0000313" key="2">
    <source>
        <dbReference type="Proteomes" id="UP001213000"/>
    </source>
</evidence>
<accession>A0AAD5W1K1</accession>
<dbReference type="SUPFAM" id="SSF52540">
    <property type="entry name" value="P-loop containing nucleoside triphosphate hydrolases"/>
    <property type="match status" value="1"/>
</dbReference>
<dbReference type="CDD" id="cd02024">
    <property type="entry name" value="NRK1"/>
    <property type="match status" value="1"/>
</dbReference>
<comment type="caution">
    <text evidence="1">The sequence shown here is derived from an EMBL/GenBank/DDBJ whole genome shotgun (WGS) entry which is preliminary data.</text>
</comment>
<protein>
    <recommendedName>
        <fullName evidence="3">P-loop containing nucleoside triphosphate hydrolase protein</fullName>
    </recommendedName>
</protein>